<comment type="caution">
    <text evidence="3">The sequence shown here is derived from an EMBL/GenBank/DDBJ whole genome shotgun (WGS) entry which is preliminary data.</text>
</comment>
<feature type="compositionally biased region" description="Acidic residues" evidence="1">
    <location>
        <begin position="148"/>
        <end position="158"/>
    </location>
</feature>
<dbReference type="InterPro" id="IPR039261">
    <property type="entry name" value="FNR_nucleotide-bd"/>
</dbReference>
<dbReference type="Proteomes" id="UP000076584">
    <property type="component" value="Unassembled WGS sequence"/>
</dbReference>
<keyword evidence="2" id="KW-0812">Transmembrane</keyword>
<keyword evidence="2" id="KW-1133">Transmembrane helix</keyword>
<evidence type="ECO:0000313" key="3">
    <source>
        <dbReference type="EMBL" id="KZL68599.1"/>
    </source>
</evidence>
<feature type="transmembrane region" description="Helical" evidence="2">
    <location>
        <begin position="366"/>
        <end position="387"/>
    </location>
</feature>
<accession>A0A166R0T0</accession>
<dbReference type="AlphaFoldDB" id="A0A166R0T0"/>
<organism evidence="3 4">
    <name type="scientific">Colletotrichum incanum</name>
    <name type="common">Soybean anthracnose fungus</name>
    <dbReference type="NCBI Taxonomy" id="1573173"/>
    <lineage>
        <taxon>Eukaryota</taxon>
        <taxon>Fungi</taxon>
        <taxon>Dikarya</taxon>
        <taxon>Ascomycota</taxon>
        <taxon>Pezizomycotina</taxon>
        <taxon>Sordariomycetes</taxon>
        <taxon>Hypocreomycetidae</taxon>
        <taxon>Glomerellales</taxon>
        <taxon>Glomerellaceae</taxon>
        <taxon>Colletotrichum</taxon>
        <taxon>Colletotrichum spaethianum species complex</taxon>
    </lineage>
</organism>
<dbReference type="PANTHER" id="PTHR33927">
    <property type="entry name" value="TRANSMEMBRANE PROTEIN"/>
    <property type="match status" value="1"/>
</dbReference>
<evidence type="ECO:0000256" key="2">
    <source>
        <dbReference type="SAM" id="Phobius"/>
    </source>
</evidence>
<feature type="region of interest" description="Disordered" evidence="1">
    <location>
        <begin position="130"/>
        <end position="161"/>
    </location>
</feature>
<keyword evidence="2" id="KW-0472">Membrane</keyword>
<dbReference type="EMBL" id="LFIW01002504">
    <property type="protein sequence ID" value="KZL68599.1"/>
    <property type="molecule type" value="Genomic_DNA"/>
</dbReference>
<feature type="transmembrane region" description="Helical" evidence="2">
    <location>
        <begin position="262"/>
        <end position="285"/>
    </location>
</feature>
<dbReference type="SUPFAM" id="SSF52343">
    <property type="entry name" value="Ferredoxin reductase-like, C-terminal NADP-linked domain"/>
    <property type="match status" value="1"/>
</dbReference>
<feature type="transmembrane region" description="Helical" evidence="2">
    <location>
        <begin position="337"/>
        <end position="354"/>
    </location>
</feature>
<name>A0A166R0T0_COLIC</name>
<evidence type="ECO:0000313" key="4">
    <source>
        <dbReference type="Proteomes" id="UP000076584"/>
    </source>
</evidence>
<feature type="transmembrane region" description="Helical" evidence="2">
    <location>
        <begin position="184"/>
        <end position="205"/>
    </location>
</feature>
<feature type="transmembrane region" description="Helical" evidence="2">
    <location>
        <begin position="20"/>
        <end position="39"/>
    </location>
</feature>
<feature type="transmembrane region" description="Helical" evidence="2">
    <location>
        <begin position="81"/>
        <end position="101"/>
    </location>
</feature>
<sequence length="638" mass="70343">MMLSSVVTQETKAHCLLVFYHLSYSLFFFVFIISFFHLYPIFSIRFPFAGLPLPHSSISPSSSFVYFGRGRRSLLSTLPHLFFAFVSLIMMSFTTSSSVTLPCSSELSLTPPTRAFLSNHNSSSHTLVVPQSANQNHQTSSAAASSTDGDDDDEDEDGITVPSKKGTRVYRYIRWNFGSVYRRIFTLAFLSNIAALIFVIIRSLIGGPSSRLTPETCATAVSANILAALFIRNEHTVNAMFKVFVLFPAKTPLSVRRAFAKVYSYGGIHSGCGVASFFWFVAFLVVLTGDFGNPNAIRAYILLDSYLICALLGAIIGFAHPRARVLLHNWFEGTHRFLGWSVILLFWALVMMLAEDNSSTANIPYAASLVMTPSFWMLIVITLLVAYPWTRLRLRDVEAEAMSSHVVKLNFNYADVHYGQAVRLTDAPLRETHAFAVIPNPVAPSSADDAEKAQQGLSNAGKKGFSVLVSNAGDWTDKIIKNPPRKIWTRGVPQYGVLRVAGLFEPCIVIATGSGIGPCLSLFVQKPDHPVRIIWSTQRPAETYGQAVIDTLYQADPNAVIIDTKKTGRPDLVAITYRIWETSRRQALGLAQNEGIATTKKMGPCEAVVIISNQKVTRKVVYGLESRGIPAYGAIFDS</sequence>
<proteinExistence type="predicted"/>
<keyword evidence="4" id="KW-1185">Reference proteome</keyword>
<protein>
    <submittedName>
        <fullName evidence="3">Tat pathway signal sequence</fullName>
    </submittedName>
</protein>
<dbReference type="PANTHER" id="PTHR33927:SF5">
    <property type="entry name" value="ENZYME, PUTATIVE (AFU_ORTHOLOGUE AFUA_8G01222)-RELATED"/>
    <property type="match status" value="1"/>
</dbReference>
<evidence type="ECO:0000256" key="1">
    <source>
        <dbReference type="SAM" id="MobiDB-lite"/>
    </source>
</evidence>
<dbReference type="InterPro" id="IPR052979">
    <property type="entry name" value="Adenylate-forming_domain"/>
</dbReference>
<feature type="transmembrane region" description="Helical" evidence="2">
    <location>
        <begin position="297"/>
        <end position="316"/>
    </location>
</feature>
<reference evidence="3 4" key="1">
    <citation type="submission" date="2015-06" db="EMBL/GenBank/DDBJ databases">
        <title>Survival trade-offs in plant roots during colonization by closely related pathogenic and mutualistic fungi.</title>
        <authorList>
            <person name="Hacquard S."/>
            <person name="Kracher B."/>
            <person name="Hiruma K."/>
            <person name="Weinman A."/>
            <person name="Muench P."/>
            <person name="Garrido Oter R."/>
            <person name="Ver Loren van Themaat E."/>
            <person name="Dallerey J.-F."/>
            <person name="Damm U."/>
            <person name="Henrissat B."/>
            <person name="Lespinet O."/>
            <person name="Thon M."/>
            <person name="Kemen E."/>
            <person name="McHardy A.C."/>
            <person name="Schulze-Lefert P."/>
            <person name="O'Connell R.J."/>
        </authorList>
    </citation>
    <scope>NUCLEOTIDE SEQUENCE [LARGE SCALE GENOMIC DNA]</scope>
    <source>
        <strain evidence="3 4">MAFF 238704</strain>
    </source>
</reference>
<gene>
    <name evidence="3" type="ORF">CI238_00114</name>
</gene>